<reference evidence="1 2" key="1">
    <citation type="submission" date="2016-11" db="EMBL/GenBank/DDBJ databases">
        <authorList>
            <person name="Jaros S."/>
            <person name="Januszkiewicz K."/>
            <person name="Wedrychowicz H."/>
        </authorList>
    </citation>
    <scope>NUCLEOTIDE SEQUENCE [LARGE SCALE GENOMIC DNA]</scope>
    <source>
        <strain evidence="1 2">DSM 44666</strain>
    </source>
</reference>
<dbReference type="EMBL" id="FQVL01000001">
    <property type="protein sequence ID" value="SHE45253.1"/>
    <property type="molecule type" value="Genomic_DNA"/>
</dbReference>
<gene>
    <name evidence="1" type="ORF">SAMN05444392_101522</name>
</gene>
<dbReference type="AlphaFoldDB" id="A0A1M4TL85"/>
<dbReference type="Proteomes" id="UP000184476">
    <property type="component" value="Unassembled WGS sequence"/>
</dbReference>
<evidence type="ECO:0000313" key="1">
    <source>
        <dbReference type="EMBL" id="SHE45253.1"/>
    </source>
</evidence>
<sequence length="79" mass="9443">MTKKRRIREKQKHQPPKPHYALQANRFNQLIIAPLVKEYNRLMSAGLYDEAIQVYQSISSARKQQKILLHKKDKYLHSK</sequence>
<organism evidence="1 2">
    <name type="scientific">Seinonella peptonophila</name>
    <dbReference type="NCBI Taxonomy" id="112248"/>
    <lineage>
        <taxon>Bacteria</taxon>
        <taxon>Bacillati</taxon>
        <taxon>Bacillota</taxon>
        <taxon>Bacilli</taxon>
        <taxon>Bacillales</taxon>
        <taxon>Thermoactinomycetaceae</taxon>
        <taxon>Seinonella</taxon>
    </lineage>
</organism>
<protein>
    <submittedName>
        <fullName evidence="1">Uncharacterized protein</fullName>
    </submittedName>
</protein>
<evidence type="ECO:0000313" key="2">
    <source>
        <dbReference type="Proteomes" id="UP000184476"/>
    </source>
</evidence>
<proteinExistence type="predicted"/>
<name>A0A1M4TL85_9BACL</name>
<dbReference type="RefSeq" id="WP_073151486.1">
    <property type="nucleotide sequence ID" value="NZ_FQVL01000001.1"/>
</dbReference>
<keyword evidence="2" id="KW-1185">Reference proteome</keyword>
<dbReference type="STRING" id="112248.SAMN05444392_101522"/>
<accession>A0A1M4TL85</accession>